<dbReference type="Proteomes" id="UP000198796">
    <property type="component" value="Unassembled WGS sequence"/>
</dbReference>
<gene>
    <name evidence="3" type="ORF">SAMN05421688_0938</name>
</gene>
<dbReference type="Pfam" id="PF06230">
    <property type="entry name" value="LpxI_C"/>
    <property type="match status" value="1"/>
</dbReference>
<evidence type="ECO:0000259" key="1">
    <source>
        <dbReference type="Pfam" id="PF06230"/>
    </source>
</evidence>
<dbReference type="STRING" id="871651.SAMN05421688_0938"/>
<evidence type="ECO:0000313" key="4">
    <source>
        <dbReference type="Proteomes" id="UP000198796"/>
    </source>
</evidence>
<dbReference type="Gene3D" id="3.40.140.80">
    <property type="match status" value="1"/>
</dbReference>
<name>A0A1I0VTR1_9RHOB</name>
<dbReference type="Gene3D" id="3.40.50.20">
    <property type="match status" value="1"/>
</dbReference>
<dbReference type="AlphaFoldDB" id="A0A1I0VTR1"/>
<accession>A0A1I0VTR1</accession>
<proteinExistence type="predicted"/>
<keyword evidence="4" id="KW-1185">Reference proteome</keyword>
<dbReference type="Pfam" id="PF17930">
    <property type="entry name" value="LpxI_N"/>
    <property type="match status" value="1"/>
</dbReference>
<evidence type="ECO:0008006" key="5">
    <source>
        <dbReference type="Google" id="ProtNLM"/>
    </source>
</evidence>
<sequence>MRALIAGRGRLPELVAETGPMLVCALEGQGPDRLIPDLTFRLETIGSFIAALTARGVTEICLAGGIDRPVFDPAALDAATRPLVPILAEAVQAGDDGALRAIMTLFESHGIEVCAAHDLAPGLVAQVGVLVGAPDDSVRSDAERGFTVIDALGPLDVGQACVAGGGQILGIEAVGGTAWLMQSLPQTPLRTMAVLCKGAKPGQDRRADLPAIGPDTAAQAAAAGLRGIVVRAGDVMILDRAATIAACEAAGLLLWVRP</sequence>
<evidence type="ECO:0000259" key="2">
    <source>
        <dbReference type="Pfam" id="PF17930"/>
    </source>
</evidence>
<protein>
    <recommendedName>
        <fullName evidence="5">Phosphatidate cytidylyltransferase</fullName>
    </recommendedName>
</protein>
<dbReference type="PANTHER" id="PTHR39962">
    <property type="entry name" value="BLL4848 PROTEIN"/>
    <property type="match status" value="1"/>
</dbReference>
<reference evidence="3 4" key="1">
    <citation type="submission" date="2016-10" db="EMBL/GenBank/DDBJ databases">
        <authorList>
            <person name="de Groot N.N."/>
        </authorList>
    </citation>
    <scope>NUCLEOTIDE SEQUENCE [LARGE SCALE GENOMIC DNA]</scope>
    <source>
        <strain evidence="3 4">DSM 29316</strain>
    </source>
</reference>
<evidence type="ECO:0000313" key="3">
    <source>
        <dbReference type="EMBL" id="SFA79343.1"/>
    </source>
</evidence>
<dbReference type="InterPro" id="IPR010415">
    <property type="entry name" value="LpxI_C"/>
</dbReference>
<dbReference type="InterPro" id="IPR053174">
    <property type="entry name" value="LpxI"/>
</dbReference>
<feature type="domain" description="LpxI N-terminal" evidence="2">
    <location>
        <begin position="3"/>
        <end position="123"/>
    </location>
</feature>
<dbReference type="OrthoDB" id="9789836at2"/>
<dbReference type="InterPro" id="IPR041255">
    <property type="entry name" value="LpxI_N"/>
</dbReference>
<dbReference type="InterPro" id="IPR043167">
    <property type="entry name" value="LpxI_C_sf"/>
</dbReference>
<feature type="domain" description="LpxI C-terminal" evidence="1">
    <location>
        <begin position="133"/>
        <end position="255"/>
    </location>
</feature>
<organism evidence="3 4">
    <name type="scientific">Poseidonocella pacifica</name>
    <dbReference type="NCBI Taxonomy" id="871651"/>
    <lineage>
        <taxon>Bacteria</taxon>
        <taxon>Pseudomonadati</taxon>
        <taxon>Pseudomonadota</taxon>
        <taxon>Alphaproteobacteria</taxon>
        <taxon>Rhodobacterales</taxon>
        <taxon>Roseobacteraceae</taxon>
        <taxon>Poseidonocella</taxon>
    </lineage>
</organism>
<dbReference type="PANTHER" id="PTHR39962:SF1">
    <property type="entry name" value="LPXI FAMILY PROTEIN"/>
    <property type="match status" value="1"/>
</dbReference>
<dbReference type="RefSeq" id="WP_092061009.1">
    <property type="nucleotide sequence ID" value="NZ_FOJU01000001.1"/>
</dbReference>
<dbReference type="EMBL" id="FOJU01000001">
    <property type="protein sequence ID" value="SFA79343.1"/>
    <property type="molecule type" value="Genomic_DNA"/>
</dbReference>